<evidence type="ECO:0000256" key="1">
    <source>
        <dbReference type="SAM" id="MobiDB-lite"/>
    </source>
</evidence>
<name>A0A8X8ATA0_POPTO</name>
<comment type="caution">
    <text evidence="2">The sequence shown here is derived from an EMBL/GenBank/DDBJ whole genome shotgun (WGS) entry which is preliminary data.</text>
</comment>
<dbReference type="Proteomes" id="UP000886885">
    <property type="component" value="Chromosome 2A"/>
</dbReference>
<evidence type="ECO:0000313" key="2">
    <source>
        <dbReference type="EMBL" id="KAG6786880.1"/>
    </source>
</evidence>
<feature type="region of interest" description="Disordered" evidence="1">
    <location>
        <begin position="22"/>
        <end position="78"/>
    </location>
</feature>
<dbReference type="OrthoDB" id="1934555at2759"/>
<evidence type="ECO:0000313" key="3">
    <source>
        <dbReference type="Proteomes" id="UP000886885"/>
    </source>
</evidence>
<gene>
    <name evidence="2" type="ORF">POTOM_008498</name>
</gene>
<dbReference type="EMBL" id="JAAWWB010000003">
    <property type="protein sequence ID" value="KAG6786880.1"/>
    <property type="molecule type" value="Genomic_DNA"/>
</dbReference>
<protein>
    <submittedName>
        <fullName evidence="2">Uncharacterized protein</fullName>
    </submittedName>
</protein>
<dbReference type="PANTHER" id="PTHR34371:SF2">
    <property type="entry name" value="DUF688 FAMILY PROTEIN"/>
    <property type="match status" value="1"/>
</dbReference>
<dbReference type="AlphaFoldDB" id="A0A8X8ATA0"/>
<dbReference type="Pfam" id="PF05097">
    <property type="entry name" value="DUF688"/>
    <property type="match status" value="1"/>
</dbReference>
<proteinExistence type="predicted"/>
<keyword evidence="3" id="KW-1185">Reference proteome</keyword>
<reference evidence="2" key="1">
    <citation type="journal article" date="2020" name="bioRxiv">
        <title>Hybrid origin of Populus tomentosa Carr. identified through genome sequencing and phylogenomic analysis.</title>
        <authorList>
            <person name="An X."/>
            <person name="Gao K."/>
            <person name="Chen Z."/>
            <person name="Li J."/>
            <person name="Yang X."/>
            <person name="Yang X."/>
            <person name="Zhou J."/>
            <person name="Guo T."/>
            <person name="Zhao T."/>
            <person name="Huang S."/>
            <person name="Miao D."/>
            <person name="Khan W.U."/>
            <person name="Rao P."/>
            <person name="Ye M."/>
            <person name="Lei B."/>
            <person name="Liao W."/>
            <person name="Wang J."/>
            <person name="Ji L."/>
            <person name="Li Y."/>
            <person name="Guo B."/>
            <person name="Mustafa N.S."/>
            <person name="Li S."/>
            <person name="Yun Q."/>
            <person name="Keller S.R."/>
            <person name="Mao J."/>
            <person name="Zhang R."/>
            <person name="Strauss S.H."/>
        </authorList>
    </citation>
    <scope>NUCLEOTIDE SEQUENCE</scope>
    <source>
        <strain evidence="2">GM15</strain>
        <tissue evidence="2">Leaf</tissue>
    </source>
</reference>
<organism evidence="2 3">
    <name type="scientific">Populus tomentosa</name>
    <name type="common">Chinese white poplar</name>
    <dbReference type="NCBI Taxonomy" id="118781"/>
    <lineage>
        <taxon>Eukaryota</taxon>
        <taxon>Viridiplantae</taxon>
        <taxon>Streptophyta</taxon>
        <taxon>Embryophyta</taxon>
        <taxon>Tracheophyta</taxon>
        <taxon>Spermatophyta</taxon>
        <taxon>Magnoliopsida</taxon>
        <taxon>eudicotyledons</taxon>
        <taxon>Gunneridae</taxon>
        <taxon>Pentapetalae</taxon>
        <taxon>rosids</taxon>
        <taxon>fabids</taxon>
        <taxon>Malpighiales</taxon>
        <taxon>Salicaceae</taxon>
        <taxon>Saliceae</taxon>
        <taxon>Populus</taxon>
    </lineage>
</organism>
<dbReference type="InterPro" id="IPR007789">
    <property type="entry name" value="DUF688"/>
</dbReference>
<feature type="compositionally biased region" description="Polar residues" evidence="1">
    <location>
        <begin position="66"/>
        <end position="78"/>
    </location>
</feature>
<sequence length="357" mass="39791">MASEAEDEPIFTPPRLLLMPKPHAHLQSPERSGTLIPPLQTSEDEPIFTPPRLLLMPKPHAHLQSPERSGTLTPPLQTSASVPFRWEEEPGKPRESTALVPRPINFPQKSLELPPRLLVDTNMTKLPSPTTVLEGPYMGKSSRFQSSSFRIIRARECYGSFRSCSPEKGQLGTVVPSKRRVKEKGRFLGSWSWVRRGLKGKRESGGGSYVFPSSVDREPADHCVNEEEEMISSSDNVKMTRSGSLSAVSNARSQFWVSSRLNLPKFPIILTYVRFLSESPGVTFPQVKNTIFVLFERKIIYSDSYPPKQLAKCNNVSLLLRVGEYLRGLEAGGALEEQGAEERPRASDLTYLGVTTG</sequence>
<dbReference type="PANTHER" id="PTHR34371">
    <property type="entry name" value="OS01G0551000 PROTEIN"/>
    <property type="match status" value="1"/>
</dbReference>
<accession>A0A8X8ATA0</accession>